<keyword evidence="6 8" id="KW-0472">Membrane</keyword>
<dbReference type="GO" id="GO:0044718">
    <property type="term" value="P:siderophore transmembrane transport"/>
    <property type="evidence" value="ECO:0007669"/>
    <property type="project" value="TreeGrafter"/>
</dbReference>
<evidence type="ECO:0000256" key="9">
    <source>
        <dbReference type="RuleBase" id="RU003357"/>
    </source>
</evidence>
<evidence type="ECO:0000313" key="13">
    <source>
        <dbReference type="EMBL" id="GEC14452.1"/>
    </source>
</evidence>
<comment type="similarity">
    <text evidence="8 9">Belongs to the TonB-dependent receptor family.</text>
</comment>
<evidence type="ECO:0000256" key="1">
    <source>
        <dbReference type="ARBA" id="ARBA00004571"/>
    </source>
</evidence>
<comment type="subcellular location">
    <subcellularLocation>
        <location evidence="1 8">Cell outer membrane</location>
        <topology evidence="1 8">Multi-pass membrane protein</topology>
    </subcellularLocation>
</comment>
<sequence>MTDEFRKLFIDFDGPDRCERNVGRVRTSQMPFSSNHFLAMARLGAMSLPALAMGIPDDVSAQTTLPGIVVNAPSPIVRHARPAPTTPARTARRGTTRPSAPQQPEIASAPQPASPDLRGTLPIVTDQFATVTVVTNEEIRRNGAATLGDLLNDKPGITGSSYAPGASSRPIIRGLDVNRVGIVENGIGSNGASDLGEDHFVPIDPLSTNQVEVIRGPAALRYGSTAIGGVVSASNNRIPEQMPCGPTPWQAYGFGVKPPATANGCLNAETRSALSSVNNGLEGAVLIDAGADNVAVHADAYGRRADDYAIPGGRYQANTSNRSMGASVGASYLFDGGFIGASIAHNNVLYHIPGDHGADFKERIDGRQNRVTVKGEYRPDSALIDAVRIWLGAVDYRHHERGLEDAHDPSSDGIHQTFTDRSQEGRLEVQLAPYMLGAIPVTTAIGIQGGHQDLAASSPENAGALYNGLFAPNSNSRIGTYIFNEFQLAPTTRAQIAGRVEHVWLNGTMPDFPASFMPDGSAQLPIARDLSFTPASASVGLLQDLPGDLVASVTGQFVQRAPKPAELFSRGIHHATTTFDIGNPNLKIETAQSVEVGLRRAKGPLRFEATGYYTRFNNFIYRRLTGAFCDDDFASCHTHDHHDHDDHDDHDHDDHDDHGHDDAHGHGHHLNQAVYSQRDATFRGGELQFQYDAIPLWNGMFGIEGQYDIVRATFTDGTNVPRIPPQRLGGGFFYRDANWLARINLLHAFAQNNVSDVETPTPGYNRLRAEISYTTMLPGNHWLGGQAVTVGLVGDNLLNEQIRNAAAYNKDQVLLPGLNVRLFANVKY</sequence>
<evidence type="ECO:0000256" key="6">
    <source>
        <dbReference type="ARBA" id="ARBA00023136"/>
    </source>
</evidence>
<accession>A0A4Y3W5Y5</accession>
<evidence type="ECO:0000313" key="14">
    <source>
        <dbReference type="Proteomes" id="UP000318825"/>
    </source>
</evidence>
<keyword evidence="7 8" id="KW-0998">Cell outer membrane</keyword>
<dbReference type="PANTHER" id="PTHR30069:SF40">
    <property type="entry name" value="TONB-DEPENDENT RECEPTOR NMB0964-RELATED"/>
    <property type="match status" value="1"/>
</dbReference>
<keyword evidence="5 9" id="KW-0798">TonB box</keyword>
<evidence type="ECO:0000256" key="10">
    <source>
        <dbReference type="SAM" id="MobiDB-lite"/>
    </source>
</evidence>
<dbReference type="SUPFAM" id="SSF56935">
    <property type="entry name" value="Porins"/>
    <property type="match status" value="1"/>
</dbReference>
<evidence type="ECO:0000256" key="5">
    <source>
        <dbReference type="ARBA" id="ARBA00023077"/>
    </source>
</evidence>
<evidence type="ECO:0000259" key="12">
    <source>
        <dbReference type="Pfam" id="PF07715"/>
    </source>
</evidence>
<gene>
    <name evidence="13" type="ORF">NWI01_03440</name>
</gene>
<dbReference type="AlphaFoldDB" id="A0A4Y3W5Y5"/>
<dbReference type="GO" id="GO:0015344">
    <property type="term" value="F:siderophore uptake transmembrane transporter activity"/>
    <property type="evidence" value="ECO:0007669"/>
    <property type="project" value="TreeGrafter"/>
</dbReference>
<evidence type="ECO:0000259" key="11">
    <source>
        <dbReference type="Pfam" id="PF00593"/>
    </source>
</evidence>
<dbReference type="InterPro" id="IPR039426">
    <property type="entry name" value="TonB-dep_rcpt-like"/>
</dbReference>
<reference evidence="13 14" key="1">
    <citation type="submission" date="2019-06" db="EMBL/GenBank/DDBJ databases">
        <title>Whole genome shotgun sequence of Nitrobacter winogradskyi NBRC 14297.</title>
        <authorList>
            <person name="Hosoyama A."/>
            <person name="Uohara A."/>
            <person name="Ohji S."/>
            <person name="Ichikawa N."/>
        </authorList>
    </citation>
    <scope>NUCLEOTIDE SEQUENCE [LARGE SCALE GENOMIC DNA]</scope>
    <source>
        <strain evidence="13 14">NBRC 14297</strain>
    </source>
</reference>
<keyword evidence="2 8" id="KW-0813">Transport</keyword>
<feature type="region of interest" description="Disordered" evidence="10">
    <location>
        <begin position="76"/>
        <end position="119"/>
    </location>
</feature>
<keyword evidence="4 8" id="KW-0812">Transmembrane</keyword>
<proteinExistence type="inferred from homology"/>
<feature type="region of interest" description="Disordered" evidence="10">
    <location>
        <begin position="639"/>
        <end position="668"/>
    </location>
</feature>
<dbReference type="PANTHER" id="PTHR30069">
    <property type="entry name" value="TONB-DEPENDENT OUTER MEMBRANE RECEPTOR"/>
    <property type="match status" value="1"/>
</dbReference>
<dbReference type="Pfam" id="PF00593">
    <property type="entry name" value="TonB_dep_Rec_b-barrel"/>
    <property type="match status" value="1"/>
</dbReference>
<comment type="caution">
    <text evidence="13">The sequence shown here is derived from an EMBL/GenBank/DDBJ whole genome shotgun (WGS) entry which is preliminary data.</text>
</comment>
<feature type="compositionally biased region" description="Basic and acidic residues" evidence="10">
    <location>
        <begin position="639"/>
        <end position="665"/>
    </location>
</feature>
<evidence type="ECO:0000256" key="8">
    <source>
        <dbReference type="PROSITE-ProRule" id="PRU01360"/>
    </source>
</evidence>
<dbReference type="Gene3D" id="2.40.170.20">
    <property type="entry name" value="TonB-dependent receptor, beta-barrel domain"/>
    <property type="match status" value="1"/>
</dbReference>
<dbReference type="Gene3D" id="2.170.130.10">
    <property type="entry name" value="TonB-dependent receptor, plug domain"/>
    <property type="match status" value="1"/>
</dbReference>
<evidence type="ECO:0000256" key="3">
    <source>
        <dbReference type="ARBA" id="ARBA00022452"/>
    </source>
</evidence>
<dbReference type="InterPro" id="IPR036942">
    <property type="entry name" value="Beta-barrel_TonB_sf"/>
</dbReference>
<dbReference type="PROSITE" id="PS52016">
    <property type="entry name" value="TONB_DEPENDENT_REC_3"/>
    <property type="match status" value="1"/>
</dbReference>
<feature type="domain" description="TonB-dependent receptor-like beta-barrel" evidence="11">
    <location>
        <begin position="307"/>
        <end position="797"/>
    </location>
</feature>
<organism evidence="13 14">
    <name type="scientific">Nitrobacter winogradskyi</name>
    <name type="common">Nitrobacter agilis</name>
    <dbReference type="NCBI Taxonomy" id="913"/>
    <lineage>
        <taxon>Bacteria</taxon>
        <taxon>Pseudomonadati</taxon>
        <taxon>Pseudomonadota</taxon>
        <taxon>Alphaproteobacteria</taxon>
        <taxon>Hyphomicrobiales</taxon>
        <taxon>Nitrobacteraceae</taxon>
        <taxon>Nitrobacter</taxon>
    </lineage>
</organism>
<keyword evidence="13" id="KW-0675">Receptor</keyword>
<dbReference type="Proteomes" id="UP000318825">
    <property type="component" value="Unassembled WGS sequence"/>
</dbReference>
<dbReference type="Pfam" id="PF07715">
    <property type="entry name" value="Plug"/>
    <property type="match status" value="1"/>
</dbReference>
<feature type="domain" description="TonB-dependent receptor plug" evidence="12">
    <location>
        <begin position="128"/>
        <end position="230"/>
    </location>
</feature>
<evidence type="ECO:0000256" key="7">
    <source>
        <dbReference type="ARBA" id="ARBA00023237"/>
    </source>
</evidence>
<protein>
    <submittedName>
        <fullName evidence="13">TonB-dependent receptor</fullName>
    </submittedName>
</protein>
<dbReference type="EMBL" id="BJNF01000006">
    <property type="protein sequence ID" value="GEC14452.1"/>
    <property type="molecule type" value="Genomic_DNA"/>
</dbReference>
<name>A0A4Y3W5Y5_NITWI</name>
<dbReference type="InterPro" id="IPR037066">
    <property type="entry name" value="Plug_dom_sf"/>
</dbReference>
<dbReference type="InterPro" id="IPR012910">
    <property type="entry name" value="Plug_dom"/>
</dbReference>
<keyword evidence="3 8" id="KW-1134">Transmembrane beta strand</keyword>
<dbReference type="GO" id="GO:0009279">
    <property type="term" value="C:cell outer membrane"/>
    <property type="evidence" value="ECO:0007669"/>
    <property type="project" value="UniProtKB-SubCell"/>
</dbReference>
<evidence type="ECO:0000256" key="2">
    <source>
        <dbReference type="ARBA" id="ARBA00022448"/>
    </source>
</evidence>
<evidence type="ECO:0000256" key="4">
    <source>
        <dbReference type="ARBA" id="ARBA00022692"/>
    </source>
</evidence>
<dbReference type="InterPro" id="IPR000531">
    <property type="entry name" value="Beta-barrel_TonB"/>
</dbReference>